<keyword evidence="4" id="KW-1015">Disulfide bond</keyword>
<evidence type="ECO:0000256" key="2">
    <source>
        <dbReference type="ARBA" id="ARBA00023180"/>
    </source>
</evidence>
<dbReference type="InterPro" id="IPR037359">
    <property type="entry name" value="NST/OST"/>
</dbReference>
<evidence type="ECO:0000256" key="3">
    <source>
        <dbReference type="PIRSR" id="PIRSR637359-2"/>
    </source>
</evidence>
<dbReference type="PANTHER" id="PTHR10605:SF10">
    <property type="entry name" value="HEPARAN SULFATE GLUCOSAMINE 3-O-SULFOTRANSFERASE 2"/>
    <property type="match status" value="1"/>
</dbReference>
<keyword evidence="8" id="KW-1185">Reference proteome</keyword>
<evidence type="ECO:0000256" key="5">
    <source>
        <dbReference type="SAM" id="MobiDB-lite"/>
    </source>
</evidence>
<dbReference type="GO" id="GO:0008467">
    <property type="term" value="F:[heparan sulfate]-glucosamine 3-sulfotransferase activity"/>
    <property type="evidence" value="ECO:0007669"/>
    <property type="project" value="TreeGrafter"/>
</dbReference>
<dbReference type="PANTHER" id="PTHR10605">
    <property type="entry name" value="HEPARAN SULFATE SULFOTRANSFERASE"/>
    <property type="match status" value="1"/>
</dbReference>
<evidence type="ECO:0000256" key="4">
    <source>
        <dbReference type="PIRSR" id="PIRSR637359-3"/>
    </source>
</evidence>
<feature type="binding site" evidence="3">
    <location>
        <begin position="1034"/>
        <end position="1038"/>
    </location>
    <ligand>
        <name>3'-phosphoadenylyl sulfate</name>
        <dbReference type="ChEBI" id="CHEBI:58339"/>
    </ligand>
</feature>
<accession>A0AAW1AU79</accession>
<feature type="region of interest" description="Disordered" evidence="5">
    <location>
        <begin position="198"/>
        <end position="407"/>
    </location>
</feature>
<comment type="caution">
    <text evidence="7">The sequence shown here is derived from an EMBL/GenBank/DDBJ whole genome shotgun (WGS) entry which is preliminary data.</text>
</comment>
<proteinExistence type="predicted"/>
<feature type="binding site" evidence="3">
    <location>
        <position position="909"/>
    </location>
    <ligand>
        <name>3'-phosphoadenylyl sulfate</name>
        <dbReference type="ChEBI" id="CHEBI:58339"/>
    </ligand>
</feature>
<feature type="binding site" evidence="3">
    <location>
        <position position="917"/>
    </location>
    <ligand>
        <name>3'-phosphoadenylyl sulfate</name>
        <dbReference type="ChEBI" id="CHEBI:58339"/>
    </ligand>
</feature>
<dbReference type="Pfam" id="PF00685">
    <property type="entry name" value="Sulfotransfer_1"/>
    <property type="match status" value="1"/>
</dbReference>
<keyword evidence="2" id="KW-0325">Glycoprotein</keyword>
<dbReference type="SUPFAM" id="SSF52540">
    <property type="entry name" value="P-loop containing nucleoside triphosphate hydrolases"/>
    <property type="match status" value="1"/>
</dbReference>
<name>A0AAW1AU79_CROAD</name>
<feature type="compositionally biased region" description="Basic residues" evidence="5">
    <location>
        <begin position="393"/>
        <end position="402"/>
    </location>
</feature>
<dbReference type="InterPro" id="IPR000863">
    <property type="entry name" value="Sulfotransferase_dom"/>
</dbReference>
<dbReference type="Gene3D" id="3.40.50.300">
    <property type="entry name" value="P-loop containing nucleotide triphosphate hydrolases"/>
    <property type="match status" value="1"/>
</dbReference>
<dbReference type="FunFam" id="3.40.50.300:FF:001224">
    <property type="entry name" value="Sulfotransferase"/>
    <property type="match status" value="1"/>
</dbReference>
<sequence>MCQQQSFFRFQVRDARYRELSYKKPPKGSHWLLGLSGLPSVPGNGPEGRIRSFKWQIAFLSSSHPLACCQVAREQPEHLCQKTSEGKKAVRREENSPTHFVRRSRPFCKIFLLKRAPRPSSWILRGEERPACSQPGPLQEASLGGKPTLGSPSRGPGASKGCRRKWGWICLRGIGRSESRGELGIPRLTVAALPGSAPLSAPGAARFSPPSSAGQPLHADSPSRKRSRRRSATARRSPRLETQRRRDKGAGSAGSTGTSRGWRRHPDPGLPEQRPVLQAAPAEAGPSPADSRPVVRGPARKRRLAPGPAALRAEAPLPPLGRQPSGGRREPALCPRGHSGRGLRLPAVAEAAPARLTSGGPLKRRRSGSGVGSGGPPSSPAPRAPTPRWCRPGSRRRRRWSHGARAAEAAAAALPGAAAGRAALALGQLPLLPPAAPLLRPPAARAARRPRRRRRPLPARPARRRPPQETSAEVARLPRRRRAGLGPGPARPLGPARRSRGRRERPEQARRGQAAPARADRGREEGRHPRRAGVHPRPPGRARPRHRAPLLRPALRAGPGVVQVRRRGGAAKLGKRPPRASGGRRAAERPFPSLRGARDGALLSVGAGAPGPRSRAPRLRLDRDPARRPARVFGGASARPERPPRATGCPADPPPPHPRAGPRADGGGGGKRRFCSPSAPRFGLAVSCPTGAPGGAAKQASRRGGGFCAFPGNPPLSRRGDSAIPPSGVSRLRSPRPWQKARLPSHLSCLGKPLPPGRSELPSRDGPGRAVAQGGSAPGCVSRSAGSWLPRSGHFHACVRSSAKALKGREGDPRSLHFPWLRMLRRRLRTRCSSDGAKILSASVRHKREGREEEERERRGSRHSSWHLMPRTLESQITMEKTPSYFITREAPQRIFNMSRNTKLIVVVRNPVTRAISDYTQTLSKRPGIPTFEGLSFRNRSLGLVDTSWSAIRIGLYALHLESWLQYFPLSQIHFVSGERLITDPAEEMAKVQDFLGLKRLITEKHFFFNKTKGFPCLKKAGGGPLPRCLGKSKGRPHVQIDPDVLEQLQDFYRPYNIRFYEAVGRDFRWE</sequence>
<feature type="region of interest" description="Disordered" evidence="5">
    <location>
        <begin position="432"/>
        <end position="783"/>
    </location>
</feature>
<feature type="compositionally biased region" description="Low complexity" evidence="5">
    <location>
        <begin position="550"/>
        <end position="563"/>
    </location>
</feature>
<feature type="domain" description="Sulfotransferase" evidence="6">
    <location>
        <begin position="898"/>
        <end position="1054"/>
    </location>
</feature>
<feature type="compositionally biased region" description="Basic and acidic residues" evidence="5">
    <location>
        <begin position="518"/>
        <end position="527"/>
    </location>
</feature>
<feature type="compositionally biased region" description="Basic and acidic residues" evidence="5">
    <location>
        <begin position="849"/>
        <end position="858"/>
    </location>
</feature>
<evidence type="ECO:0000313" key="7">
    <source>
        <dbReference type="EMBL" id="KAK9393358.1"/>
    </source>
</evidence>
<evidence type="ECO:0000313" key="8">
    <source>
        <dbReference type="Proteomes" id="UP001474421"/>
    </source>
</evidence>
<feature type="compositionally biased region" description="Basic residues" evidence="5">
    <location>
        <begin position="564"/>
        <end position="578"/>
    </location>
</feature>
<organism evidence="7 8">
    <name type="scientific">Crotalus adamanteus</name>
    <name type="common">Eastern diamondback rattlesnake</name>
    <dbReference type="NCBI Taxonomy" id="8729"/>
    <lineage>
        <taxon>Eukaryota</taxon>
        <taxon>Metazoa</taxon>
        <taxon>Chordata</taxon>
        <taxon>Craniata</taxon>
        <taxon>Vertebrata</taxon>
        <taxon>Euteleostomi</taxon>
        <taxon>Lepidosauria</taxon>
        <taxon>Squamata</taxon>
        <taxon>Bifurcata</taxon>
        <taxon>Unidentata</taxon>
        <taxon>Episquamata</taxon>
        <taxon>Toxicofera</taxon>
        <taxon>Serpentes</taxon>
        <taxon>Colubroidea</taxon>
        <taxon>Viperidae</taxon>
        <taxon>Crotalinae</taxon>
        <taxon>Crotalus</taxon>
    </lineage>
</organism>
<dbReference type="Proteomes" id="UP001474421">
    <property type="component" value="Unassembled WGS sequence"/>
</dbReference>
<dbReference type="AlphaFoldDB" id="A0AAW1AU79"/>
<feature type="region of interest" description="Disordered" evidence="5">
    <location>
        <begin position="128"/>
        <end position="161"/>
    </location>
</feature>
<dbReference type="InterPro" id="IPR027417">
    <property type="entry name" value="P-loop_NTPase"/>
</dbReference>
<feature type="compositionally biased region" description="Low complexity" evidence="5">
    <location>
        <begin position="305"/>
        <end position="315"/>
    </location>
</feature>
<evidence type="ECO:0000256" key="1">
    <source>
        <dbReference type="ARBA" id="ARBA00022679"/>
    </source>
</evidence>
<feature type="disulfide bond" evidence="4">
    <location>
        <begin position="1017"/>
        <end position="1029"/>
    </location>
</feature>
<feature type="compositionally biased region" description="Basic residues" evidence="5">
    <location>
        <begin position="224"/>
        <end position="237"/>
    </location>
</feature>
<evidence type="ECO:0000259" key="6">
    <source>
        <dbReference type="Pfam" id="PF00685"/>
    </source>
</evidence>
<reference evidence="7 8" key="1">
    <citation type="journal article" date="2024" name="Proc. Natl. Acad. Sci. U.S.A.">
        <title>The genetic regulatory architecture and epigenomic basis for age-related changes in rattlesnake venom.</title>
        <authorList>
            <person name="Hogan M.P."/>
            <person name="Holding M.L."/>
            <person name="Nystrom G.S."/>
            <person name="Colston T.J."/>
            <person name="Bartlett D.A."/>
            <person name="Mason A.J."/>
            <person name="Ellsworth S.A."/>
            <person name="Rautsaw R.M."/>
            <person name="Lawrence K.C."/>
            <person name="Strickland J.L."/>
            <person name="He B."/>
            <person name="Fraser P."/>
            <person name="Margres M.J."/>
            <person name="Gilbert D.M."/>
            <person name="Gibbs H.L."/>
            <person name="Parkinson C.L."/>
            <person name="Rokyta D.R."/>
        </authorList>
    </citation>
    <scope>NUCLEOTIDE SEQUENCE [LARGE SCALE GENOMIC DNA]</scope>
    <source>
        <strain evidence="7">DRR0105</strain>
    </source>
</reference>
<keyword evidence="1" id="KW-0808">Transferase</keyword>
<dbReference type="EMBL" id="JAOTOJ010000014">
    <property type="protein sequence ID" value="KAK9393358.1"/>
    <property type="molecule type" value="Genomic_DNA"/>
</dbReference>
<feature type="region of interest" description="Disordered" evidence="5">
    <location>
        <begin position="843"/>
        <end position="865"/>
    </location>
</feature>
<gene>
    <name evidence="7" type="ORF">NXF25_016620</name>
</gene>
<feature type="compositionally biased region" description="Basic residues" evidence="5">
    <location>
        <begin position="528"/>
        <end position="549"/>
    </location>
</feature>
<feature type="compositionally biased region" description="Basic residues" evidence="5">
    <location>
        <begin position="446"/>
        <end position="465"/>
    </location>
</feature>
<protein>
    <submittedName>
        <fullName evidence="7">Heparan sulfate glucosamine 3-O-sulfotransferase 2-like</fullName>
    </submittedName>
</protein>